<evidence type="ECO:0000313" key="6">
    <source>
        <dbReference type="Proteomes" id="UP001595772"/>
    </source>
</evidence>
<proteinExistence type="predicted"/>
<dbReference type="Gene3D" id="1.10.287.130">
    <property type="match status" value="1"/>
</dbReference>
<evidence type="ECO:0000256" key="2">
    <source>
        <dbReference type="ARBA" id="ARBA00022679"/>
    </source>
</evidence>
<keyword evidence="1" id="KW-0597">Phosphoprotein</keyword>
<evidence type="ECO:0000256" key="1">
    <source>
        <dbReference type="ARBA" id="ARBA00022553"/>
    </source>
</evidence>
<organism evidence="5 6">
    <name type="scientific">Oceanobacillus longus</name>
    <dbReference type="NCBI Taxonomy" id="930120"/>
    <lineage>
        <taxon>Bacteria</taxon>
        <taxon>Bacillati</taxon>
        <taxon>Bacillota</taxon>
        <taxon>Bacilli</taxon>
        <taxon>Bacillales</taxon>
        <taxon>Bacillaceae</taxon>
        <taxon>Oceanobacillus</taxon>
    </lineage>
</organism>
<accession>A0ABV8GX59</accession>
<dbReference type="InterPro" id="IPR037100">
    <property type="entry name" value="Spo0B_C_sf"/>
</dbReference>
<dbReference type="EMBL" id="JBHSAO010000001">
    <property type="protein sequence ID" value="MFC4022651.1"/>
    <property type="molecule type" value="Genomic_DNA"/>
</dbReference>
<keyword evidence="2" id="KW-0808">Transferase</keyword>
<sequence>MSEEVIHVLQHYRHDLMNRLQVVQGYLSMGKTEKAEEKLYEVLNFYNEERKLMSLNVPAFMLWILEFNSNFENFRLTYKIHAEYKNVHISDSILVEQCREIMEFCIKELDPLVLYQVFLELKEVPNKPIMKVVLFINGDKEMDGLVIEEMKNKFVNKEIDIDRTIDGLIIGFSVPCQ</sequence>
<dbReference type="InterPro" id="IPR039506">
    <property type="entry name" value="SPOB_a"/>
</dbReference>
<dbReference type="SUPFAM" id="SSF55890">
    <property type="entry name" value="Sporulation response regulatory protein Spo0B"/>
    <property type="match status" value="1"/>
</dbReference>
<dbReference type="Proteomes" id="UP001595772">
    <property type="component" value="Unassembled WGS sequence"/>
</dbReference>
<evidence type="ECO:0000313" key="5">
    <source>
        <dbReference type="EMBL" id="MFC4022651.1"/>
    </source>
</evidence>
<gene>
    <name evidence="5" type="ORF">ACFOUV_02315</name>
</gene>
<evidence type="ECO:0000259" key="4">
    <source>
        <dbReference type="Pfam" id="PF14689"/>
    </source>
</evidence>
<dbReference type="Pfam" id="PF14689">
    <property type="entry name" value="SPOB_a"/>
    <property type="match status" value="1"/>
</dbReference>
<name>A0ABV8GX59_9BACI</name>
<protein>
    <submittedName>
        <fullName evidence="5">Spo0B domain-containing protein</fullName>
    </submittedName>
</protein>
<evidence type="ECO:0000256" key="3">
    <source>
        <dbReference type="ARBA" id="ARBA00022777"/>
    </source>
</evidence>
<comment type="caution">
    <text evidence="5">The sequence shown here is derived from an EMBL/GenBank/DDBJ whole genome shotgun (WGS) entry which is preliminary data.</text>
</comment>
<dbReference type="RefSeq" id="WP_379495153.1">
    <property type="nucleotide sequence ID" value="NZ_JBHSAO010000001.1"/>
</dbReference>
<keyword evidence="3" id="KW-0418">Kinase</keyword>
<dbReference type="Gene3D" id="3.30.565.30">
    <property type="entry name" value="Sporulation initiation phosphotransferase B (SpoOB), C-terminal domain"/>
    <property type="match status" value="1"/>
</dbReference>
<reference evidence="6" key="1">
    <citation type="journal article" date="2019" name="Int. J. Syst. Evol. Microbiol.">
        <title>The Global Catalogue of Microorganisms (GCM) 10K type strain sequencing project: providing services to taxonomists for standard genome sequencing and annotation.</title>
        <authorList>
            <consortium name="The Broad Institute Genomics Platform"/>
            <consortium name="The Broad Institute Genome Sequencing Center for Infectious Disease"/>
            <person name="Wu L."/>
            <person name="Ma J."/>
        </authorList>
    </citation>
    <scope>NUCLEOTIDE SEQUENCE [LARGE SCALE GENOMIC DNA]</scope>
    <source>
        <strain evidence="6">IBRC-M 10703</strain>
    </source>
</reference>
<feature type="domain" description="SpoOB alpha-helical" evidence="4">
    <location>
        <begin position="3"/>
        <end position="54"/>
    </location>
</feature>
<keyword evidence="6" id="KW-1185">Reference proteome</keyword>
<dbReference type="InterPro" id="IPR016120">
    <property type="entry name" value="Sig_transdc_His_kin_SpoOB"/>
</dbReference>